<name>A0ABX2TIF8_9PROT</name>
<protein>
    <submittedName>
        <fullName evidence="2">Uncharacterized protein</fullName>
    </submittedName>
</protein>
<organism evidence="2 3">
    <name type="scientific">Azospirillum oleiclasticum</name>
    <dbReference type="NCBI Taxonomy" id="2735135"/>
    <lineage>
        <taxon>Bacteria</taxon>
        <taxon>Pseudomonadati</taxon>
        <taxon>Pseudomonadota</taxon>
        <taxon>Alphaproteobacteria</taxon>
        <taxon>Rhodospirillales</taxon>
        <taxon>Azospirillaceae</taxon>
        <taxon>Azospirillum</taxon>
    </lineage>
</organism>
<dbReference type="EMBL" id="JABFDB010000035">
    <property type="protein sequence ID" value="NYZ24131.1"/>
    <property type="molecule type" value="Genomic_DNA"/>
</dbReference>
<keyword evidence="1" id="KW-1133">Transmembrane helix</keyword>
<keyword evidence="1" id="KW-0812">Transmembrane</keyword>
<proteinExistence type="predicted"/>
<feature type="transmembrane region" description="Helical" evidence="1">
    <location>
        <begin position="16"/>
        <end position="36"/>
    </location>
</feature>
<keyword evidence="3" id="KW-1185">Reference proteome</keyword>
<keyword evidence="1" id="KW-0472">Membrane</keyword>
<dbReference type="Proteomes" id="UP000584642">
    <property type="component" value="Unassembled WGS sequence"/>
</dbReference>
<feature type="transmembrane region" description="Helical" evidence="1">
    <location>
        <begin position="81"/>
        <end position="100"/>
    </location>
</feature>
<comment type="caution">
    <text evidence="2">The sequence shown here is derived from an EMBL/GenBank/DDBJ whole genome shotgun (WGS) entry which is preliminary data.</text>
</comment>
<evidence type="ECO:0000256" key="1">
    <source>
        <dbReference type="SAM" id="Phobius"/>
    </source>
</evidence>
<evidence type="ECO:0000313" key="2">
    <source>
        <dbReference type="EMBL" id="NYZ24131.1"/>
    </source>
</evidence>
<sequence length="102" mass="11414">MFVDLLPKTEDELHQASLIICAVYIATAYVMWLLMWMAKKRSHPPINYIGKIFDAVTFSTSMFALASIFDKNVLVLMGNLKPFLILAGLCGGIYSLHALFKA</sequence>
<evidence type="ECO:0000313" key="3">
    <source>
        <dbReference type="Proteomes" id="UP000584642"/>
    </source>
</evidence>
<gene>
    <name evidence="2" type="ORF">HND93_30880</name>
</gene>
<feature type="transmembrane region" description="Helical" evidence="1">
    <location>
        <begin position="48"/>
        <end position="69"/>
    </location>
</feature>
<accession>A0ABX2TIF8</accession>
<reference evidence="2 3" key="1">
    <citation type="submission" date="2020-05" db="EMBL/GenBank/DDBJ databases">
        <title>Azospirillum oleiclasticum sp. nov, a nitrogen-fixing and heavy crude oil-emulsifying bacterium isolated from the crude oil of Yumen Oilfield.</title>
        <authorList>
            <person name="Wu D."/>
            <person name="Cai M."/>
            <person name="Zhang X."/>
        </authorList>
    </citation>
    <scope>NUCLEOTIDE SEQUENCE [LARGE SCALE GENOMIC DNA]</scope>
    <source>
        <strain evidence="2 3">ROY-1-1-2</strain>
    </source>
</reference>
<dbReference type="RefSeq" id="WP_180285906.1">
    <property type="nucleotide sequence ID" value="NZ_JABFDB010000035.1"/>
</dbReference>